<dbReference type="Proteomes" id="UP001157502">
    <property type="component" value="Chromosome 12"/>
</dbReference>
<accession>A0ACC2GL50</accession>
<evidence type="ECO:0000313" key="2">
    <source>
        <dbReference type="Proteomes" id="UP001157502"/>
    </source>
</evidence>
<name>A0ACC2GL50_DALPE</name>
<sequence length="142" mass="15727">MRCLLALLVFCITGTANTPLSMTAGMLTYSVSQLKKFNNSTTPPWISVIKGLGLIRRPRYIHRSYGRKFVFARSDHNISPLWSVVRTVASQTRHQDPASSKTSNAGVPMATLRTDRNGKYGKRGNGSFPTPANTEAVYCVKY</sequence>
<gene>
    <name evidence="1" type="ORF">DPEC_G00158550</name>
</gene>
<protein>
    <submittedName>
        <fullName evidence="1">Uncharacterized protein</fullName>
    </submittedName>
</protein>
<keyword evidence="2" id="KW-1185">Reference proteome</keyword>
<reference evidence="1" key="1">
    <citation type="submission" date="2021-05" db="EMBL/GenBank/DDBJ databases">
        <authorList>
            <person name="Pan Q."/>
            <person name="Jouanno E."/>
            <person name="Zahm M."/>
            <person name="Klopp C."/>
            <person name="Cabau C."/>
            <person name="Louis A."/>
            <person name="Berthelot C."/>
            <person name="Parey E."/>
            <person name="Roest Crollius H."/>
            <person name="Montfort J."/>
            <person name="Robinson-Rechavi M."/>
            <person name="Bouchez O."/>
            <person name="Lampietro C."/>
            <person name="Lopez Roques C."/>
            <person name="Donnadieu C."/>
            <person name="Postlethwait J."/>
            <person name="Bobe J."/>
            <person name="Dillon D."/>
            <person name="Chandos A."/>
            <person name="von Hippel F."/>
            <person name="Guiguen Y."/>
        </authorList>
    </citation>
    <scope>NUCLEOTIDE SEQUENCE</scope>
    <source>
        <strain evidence="1">YG-Jan2019</strain>
    </source>
</reference>
<evidence type="ECO:0000313" key="1">
    <source>
        <dbReference type="EMBL" id="KAJ8004376.1"/>
    </source>
</evidence>
<organism evidence="1 2">
    <name type="scientific">Dallia pectoralis</name>
    <name type="common">Alaska blackfish</name>
    <dbReference type="NCBI Taxonomy" id="75939"/>
    <lineage>
        <taxon>Eukaryota</taxon>
        <taxon>Metazoa</taxon>
        <taxon>Chordata</taxon>
        <taxon>Craniata</taxon>
        <taxon>Vertebrata</taxon>
        <taxon>Euteleostomi</taxon>
        <taxon>Actinopterygii</taxon>
        <taxon>Neopterygii</taxon>
        <taxon>Teleostei</taxon>
        <taxon>Protacanthopterygii</taxon>
        <taxon>Esociformes</taxon>
        <taxon>Umbridae</taxon>
        <taxon>Dallia</taxon>
    </lineage>
</organism>
<proteinExistence type="predicted"/>
<dbReference type="EMBL" id="CM055739">
    <property type="protein sequence ID" value="KAJ8004376.1"/>
    <property type="molecule type" value="Genomic_DNA"/>
</dbReference>
<comment type="caution">
    <text evidence="1">The sequence shown here is derived from an EMBL/GenBank/DDBJ whole genome shotgun (WGS) entry which is preliminary data.</text>
</comment>